<proteinExistence type="inferred from homology"/>
<dbReference type="EMBL" id="JAKOAV010000002">
    <property type="protein sequence ID" value="MDF9407189.1"/>
    <property type="molecule type" value="Genomic_DNA"/>
</dbReference>
<dbReference type="CDD" id="cd03064">
    <property type="entry name" value="TRX_Fd_NuoE"/>
    <property type="match status" value="1"/>
</dbReference>
<keyword evidence="4 7" id="KW-0408">Iron</keyword>
<comment type="cofactor">
    <cofactor evidence="6">
        <name>[2Fe-2S] cluster</name>
        <dbReference type="ChEBI" id="CHEBI:190135"/>
    </cofactor>
</comment>
<evidence type="ECO:0000256" key="3">
    <source>
        <dbReference type="ARBA" id="ARBA00022723"/>
    </source>
</evidence>
<dbReference type="PANTHER" id="PTHR43342:SF1">
    <property type="entry name" value="BIFURCATING [FEFE] HYDROGENASE GAMMA SUBUNIT"/>
    <property type="match status" value="1"/>
</dbReference>
<keyword evidence="2 7" id="KW-0001">2Fe-2S</keyword>
<dbReference type="GO" id="GO:0016491">
    <property type="term" value="F:oxidoreductase activity"/>
    <property type="evidence" value="ECO:0007669"/>
    <property type="project" value="InterPro"/>
</dbReference>
<dbReference type="PANTHER" id="PTHR43342">
    <property type="entry name" value="NADH-QUINONE OXIDOREDUCTASE, E SUBUNIT"/>
    <property type="match status" value="1"/>
</dbReference>
<accession>A0A9X4H6Y0</accession>
<evidence type="ECO:0000256" key="5">
    <source>
        <dbReference type="ARBA" id="ARBA00023014"/>
    </source>
</evidence>
<dbReference type="PIRSF" id="PIRSF000216">
    <property type="entry name" value="NADH_DH_24kDa"/>
    <property type="match status" value="1"/>
</dbReference>
<comment type="cofactor">
    <cofactor evidence="7">
        <name>[2Fe-2S] cluster</name>
        <dbReference type="ChEBI" id="CHEBI:190135"/>
    </cofactor>
    <text evidence="7">Binds 1 [2Fe-2S] cluster.</text>
</comment>
<evidence type="ECO:0000313" key="9">
    <source>
        <dbReference type="Proteomes" id="UP001154312"/>
    </source>
</evidence>
<dbReference type="InterPro" id="IPR028431">
    <property type="entry name" value="NADP_DH_HndA-like"/>
</dbReference>
<dbReference type="PROSITE" id="PS01099">
    <property type="entry name" value="COMPLEX1_24K"/>
    <property type="match status" value="1"/>
</dbReference>
<dbReference type="InterPro" id="IPR041921">
    <property type="entry name" value="NuoE_N"/>
</dbReference>
<dbReference type="Gene3D" id="3.40.30.10">
    <property type="entry name" value="Glutaredoxin"/>
    <property type="match status" value="1"/>
</dbReference>
<feature type="binding site" evidence="7">
    <location>
        <position position="104"/>
    </location>
    <ligand>
        <name>[2Fe-2S] cluster</name>
        <dbReference type="ChEBI" id="CHEBI:190135"/>
    </ligand>
</feature>
<dbReference type="GO" id="GO:0051537">
    <property type="term" value="F:2 iron, 2 sulfur cluster binding"/>
    <property type="evidence" value="ECO:0007669"/>
    <property type="project" value="UniProtKB-KW"/>
</dbReference>
<evidence type="ECO:0000256" key="1">
    <source>
        <dbReference type="ARBA" id="ARBA00010643"/>
    </source>
</evidence>
<reference evidence="8" key="1">
    <citation type="submission" date="2022-02" db="EMBL/GenBank/DDBJ databases">
        <authorList>
            <person name="Leng L."/>
        </authorList>
    </citation>
    <scope>NUCLEOTIDE SEQUENCE</scope>
    <source>
        <strain evidence="8">JI</strain>
    </source>
</reference>
<name>A0A9X4H6Y0_9FIRM</name>
<dbReference type="InterPro" id="IPR042128">
    <property type="entry name" value="NuoE_dom"/>
</dbReference>
<dbReference type="InterPro" id="IPR036249">
    <property type="entry name" value="Thioredoxin-like_sf"/>
</dbReference>
<keyword evidence="9" id="KW-1185">Reference proteome</keyword>
<keyword evidence="3 7" id="KW-0479">Metal-binding</keyword>
<comment type="caution">
    <text evidence="8">The sequence shown here is derived from an EMBL/GenBank/DDBJ whole genome shotgun (WGS) entry which is preliminary data.</text>
</comment>
<organism evidence="8 9">
    <name type="scientific">Pelotomaculum isophthalicicum JI</name>
    <dbReference type="NCBI Taxonomy" id="947010"/>
    <lineage>
        <taxon>Bacteria</taxon>
        <taxon>Bacillati</taxon>
        <taxon>Bacillota</taxon>
        <taxon>Clostridia</taxon>
        <taxon>Eubacteriales</taxon>
        <taxon>Desulfotomaculaceae</taxon>
        <taxon>Pelotomaculum</taxon>
    </lineage>
</organism>
<evidence type="ECO:0000256" key="4">
    <source>
        <dbReference type="ARBA" id="ARBA00023004"/>
    </source>
</evidence>
<sequence>MDNRVDQITDKHECQCGHSDNIEGLSDRVDQIIDKHNCEASSLIQVLLEIQSENHWLPKEALDQVAERLQVPLTRIQQIATFYKAFSLVPKGRHGIHVCMGTACHVRGAQRVLDTVENLTKIKPGETDLDLKFSLETVNCLGCCALGPVVEIDGKTHGKMAPAEMADVLKNYE</sequence>
<protein>
    <submittedName>
        <fullName evidence="8">NAD(P)H-dependent oxidoreductase subunit E</fullName>
    </submittedName>
</protein>
<feature type="binding site" evidence="7">
    <location>
        <position position="140"/>
    </location>
    <ligand>
        <name>[2Fe-2S] cluster</name>
        <dbReference type="ChEBI" id="CHEBI:190135"/>
    </ligand>
</feature>
<evidence type="ECO:0000313" key="8">
    <source>
        <dbReference type="EMBL" id="MDF9407189.1"/>
    </source>
</evidence>
<evidence type="ECO:0000256" key="2">
    <source>
        <dbReference type="ARBA" id="ARBA00022714"/>
    </source>
</evidence>
<dbReference type="FunFam" id="3.40.30.10:FF:000015">
    <property type="entry name" value="NADH-quinone oxidoreductase subunit E"/>
    <property type="match status" value="1"/>
</dbReference>
<feature type="binding site" evidence="7">
    <location>
        <position position="99"/>
    </location>
    <ligand>
        <name>[2Fe-2S] cluster</name>
        <dbReference type="ChEBI" id="CHEBI:190135"/>
    </ligand>
</feature>
<dbReference type="InterPro" id="IPR002023">
    <property type="entry name" value="NuoE-like"/>
</dbReference>
<dbReference type="Pfam" id="PF01257">
    <property type="entry name" value="2Fe-2S_thioredx"/>
    <property type="match status" value="1"/>
</dbReference>
<gene>
    <name evidence="8" type="ORF">L7E55_02265</name>
</gene>
<dbReference type="SUPFAM" id="SSF52833">
    <property type="entry name" value="Thioredoxin-like"/>
    <property type="match status" value="1"/>
</dbReference>
<dbReference type="AlphaFoldDB" id="A0A9X4H6Y0"/>
<feature type="binding site" evidence="7">
    <location>
        <position position="144"/>
    </location>
    <ligand>
        <name>[2Fe-2S] cluster</name>
        <dbReference type="ChEBI" id="CHEBI:190135"/>
    </ligand>
</feature>
<dbReference type="Gene3D" id="1.10.10.1590">
    <property type="entry name" value="NADH-quinone oxidoreductase subunit E"/>
    <property type="match status" value="1"/>
</dbReference>
<evidence type="ECO:0000256" key="6">
    <source>
        <dbReference type="ARBA" id="ARBA00034078"/>
    </source>
</evidence>
<evidence type="ECO:0000256" key="7">
    <source>
        <dbReference type="PIRSR" id="PIRSR000216-1"/>
    </source>
</evidence>
<comment type="similarity">
    <text evidence="1">Belongs to the complex I 24 kDa subunit family.</text>
</comment>
<dbReference type="GO" id="GO:0046872">
    <property type="term" value="F:metal ion binding"/>
    <property type="evidence" value="ECO:0007669"/>
    <property type="project" value="UniProtKB-KW"/>
</dbReference>
<dbReference type="Proteomes" id="UP001154312">
    <property type="component" value="Unassembled WGS sequence"/>
</dbReference>
<dbReference type="RefSeq" id="WP_277442365.1">
    <property type="nucleotide sequence ID" value="NZ_JAKOAV010000002.1"/>
</dbReference>
<keyword evidence="5 7" id="KW-0411">Iron-sulfur</keyword>